<dbReference type="InterPro" id="IPR035914">
    <property type="entry name" value="Sperma_CUB_dom_sf"/>
</dbReference>
<feature type="domain" description="CUB" evidence="5">
    <location>
        <begin position="144"/>
        <end position="261"/>
    </location>
</feature>
<dbReference type="EMBL" id="JXXN02000157">
    <property type="protein sequence ID" value="THD28419.1"/>
    <property type="molecule type" value="Genomic_DNA"/>
</dbReference>
<keyword evidence="4" id="KW-0732">Signal</keyword>
<dbReference type="Proteomes" id="UP000230066">
    <property type="component" value="Unassembled WGS sequence"/>
</dbReference>
<protein>
    <recommendedName>
        <fullName evidence="5">CUB domain-containing protein</fullName>
    </recommendedName>
</protein>
<dbReference type="InterPro" id="IPR000859">
    <property type="entry name" value="CUB_dom"/>
</dbReference>
<keyword evidence="7" id="KW-1185">Reference proteome</keyword>
<dbReference type="Pfam" id="PF00431">
    <property type="entry name" value="CUB"/>
    <property type="match status" value="2"/>
</dbReference>
<name>A0A4E0RI38_FASHE</name>
<feature type="signal peptide" evidence="4">
    <location>
        <begin position="1"/>
        <end position="20"/>
    </location>
</feature>
<comment type="caution">
    <text evidence="3">Lacks conserved residue(s) required for the propagation of feature annotation.</text>
</comment>
<organism evidence="6 7">
    <name type="scientific">Fasciola hepatica</name>
    <name type="common">Liver fluke</name>
    <dbReference type="NCBI Taxonomy" id="6192"/>
    <lineage>
        <taxon>Eukaryota</taxon>
        <taxon>Metazoa</taxon>
        <taxon>Spiralia</taxon>
        <taxon>Lophotrochozoa</taxon>
        <taxon>Platyhelminthes</taxon>
        <taxon>Trematoda</taxon>
        <taxon>Digenea</taxon>
        <taxon>Plagiorchiida</taxon>
        <taxon>Echinostomata</taxon>
        <taxon>Echinostomatoidea</taxon>
        <taxon>Fasciolidae</taxon>
        <taxon>Fasciola</taxon>
    </lineage>
</organism>
<sequence length="281" mass="29636">MSFLAVSVILFLLQPDQLEGQSQFTCPTKLTATSTSTDLQVPGPGRTLPATLTCTFEIQAPDGQSVDLSFTSLSIGNSSTCNINSTTYVSLGATSVSAESSNEKLCGTQIPMISTNRRPSIFIHLNNLGGQNAFALKYQSVYACPTAAILSTDQEKYLVIPAAGAVFPTLFTCTYEISAPTGRKLELSFSKVKLGASGNCTSSAGYISLGLTKTDAESATTKTCGTNIPSLPAQKFNKIFVYLKGDQIALGDGVTLRYKSGSNQVIPVGIIMLILNVLSVI</sequence>
<dbReference type="SMART" id="SM00042">
    <property type="entry name" value="CUB"/>
    <property type="match status" value="2"/>
</dbReference>
<dbReference type="SUPFAM" id="SSF49854">
    <property type="entry name" value="Spermadhesin, CUB domain"/>
    <property type="match status" value="2"/>
</dbReference>
<keyword evidence="1" id="KW-0677">Repeat</keyword>
<reference evidence="6" key="1">
    <citation type="submission" date="2019-03" db="EMBL/GenBank/DDBJ databases">
        <title>Improved annotation for the trematode Fasciola hepatica.</title>
        <authorList>
            <person name="Choi Y.-J."/>
            <person name="Martin J."/>
            <person name="Mitreva M."/>
        </authorList>
    </citation>
    <scope>NUCLEOTIDE SEQUENCE [LARGE SCALE GENOMIC DNA]</scope>
</reference>
<evidence type="ECO:0000256" key="4">
    <source>
        <dbReference type="SAM" id="SignalP"/>
    </source>
</evidence>
<dbReference type="Gene3D" id="2.60.120.290">
    <property type="entry name" value="Spermadhesin, CUB domain"/>
    <property type="match status" value="2"/>
</dbReference>
<proteinExistence type="predicted"/>
<gene>
    <name evidence="6" type="ORF">D915_000690</name>
</gene>
<evidence type="ECO:0000256" key="1">
    <source>
        <dbReference type="ARBA" id="ARBA00022737"/>
    </source>
</evidence>
<keyword evidence="2" id="KW-1015">Disulfide bond</keyword>
<evidence type="ECO:0000259" key="5">
    <source>
        <dbReference type="PROSITE" id="PS01180"/>
    </source>
</evidence>
<feature type="chain" id="PRO_5020033969" description="CUB domain-containing protein" evidence="4">
    <location>
        <begin position="21"/>
        <end position="281"/>
    </location>
</feature>
<evidence type="ECO:0000256" key="3">
    <source>
        <dbReference type="PROSITE-ProRule" id="PRU00059"/>
    </source>
</evidence>
<evidence type="ECO:0000256" key="2">
    <source>
        <dbReference type="ARBA" id="ARBA00023157"/>
    </source>
</evidence>
<feature type="domain" description="CUB" evidence="5">
    <location>
        <begin position="26"/>
        <end position="141"/>
    </location>
</feature>
<accession>A0A4E0RI38</accession>
<dbReference type="PANTHER" id="PTHR24251">
    <property type="entry name" value="OVOCHYMASE-RELATED"/>
    <property type="match status" value="1"/>
</dbReference>
<evidence type="ECO:0000313" key="7">
    <source>
        <dbReference type="Proteomes" id="UP000230066"/>
    </source>
</evidence>
<evidence type="ECO:0000313" key="6">
    <source>
        <dbReference type="EMBL" id="THD28419.1"/>
    </source>
</evidence>
<comment type="caution">
    <text evidence="6">The sequence shown here is derived from an EMBL/GenBank/DDBJ whole genome shotgun (WGS) entry which is preliminary data.</text>
</comment>
<dbReference type="AlphaFoldDB" id="A0A4E0RI38"/>
<dbReference type="PROSITE" id="PS01180">
    <property type="entry name" value="CUB"/>
    <property type="match status" value="2"/>
</dbReference>